<evidence type="ECO:0000313" key="3">
    <source>
        <dbReference type="Proteomes" id="UP001487740"/>
    </source>
</evidence>
<feature type="region of interest" description="Disordered" evidence="1">
    <location>
        <begin position="24"/>
        <end position="80"/>
    </location>
</feature>
<dbReference type="EMBL" id="JARAKH010000049">
    <property type="protein sequence ID" value="KAK8375375.1"/>
    <property type="molecule type" value="Genomic_DNA"/>
</dbReference>
<dbReference type="Proteomes" id="UP001487740">
    <property type="component" value="Unassembled WGS sequence"/>
</dbReference>
<proteinExistence type="predicted"/>
<reference evidence="2 3" key="1">
    <citation type="submission" date="2023-03" db="EMBL/GenBank/DDBJ databases">
        <title>High-quality genome of Scylla paramamosain provides insights in environmental adaptation.</title>
        <authorList>
            <person name="Zhang L."/>
        </authorList>
    </citation>
    <scope>NUCLEOTIDE SEQUENCE [LARGE SCALE GENOMIC DNA]</scope>
    <source>
        <strain evidence="2">LZ_2023a</strain>
        <tissue evidence="2">Muscle</tissue>
    </source>
</reference>
<evidence type="ECO:0000313" key="2">
    <source>
        <dbReference type="EMBL" id="KAK8375375.1"/>
    </source>
</evidence>
<feature type="compositionally biased region" description="Polar residues" evidence="1">
    <location>
        <begin position="61"/>
        <end position="72"/>
    </location>
</feature>
<keyword evidence="3" id="KW-1185">Reference proteome</keyword>
<accession>A0AAW0SKR7</accession>
<gene>
    <name evidence="2" type="ORF">O3P69_008310</name>
</gene>
<protein>
    <submittedName>
        <fullName evidence="2">Uncharacterized protein</fullName>
    </submittedName>
</protein>
<dbReference type="AlphaFoldDB" id="A0AAW0SKR7"/>
<organism evidence="2 3">
    <name type="scientific">Scylla paramamosain</name>
    <name type="common">Mud crab</name>
    <dbReference type="NCBI Taxonomy" id="85552"/>
    <lineage>
        <taxon>Eukaryota</taxon>
        <taxon>Metazoa</taxon>
        <taxon>Ecdysozoa</taxon>
        <taxon>Arthropoda</taxon>
        <taxon>Crustacea</taxon>
        <taxon>Multicrustacea</taxon>
        <taxon>Malacostraca</taxon>
        <taxon>Eumalacostraca</taxon>
        <taxon>Eucarida</taxon>
        <taxon>Decapoda</taxon>
        <taxon>Pleocyemata</taxon>
        <taxon>Brachyura</taxon>
        <taxon>Eubrachyura</taxon>
        <taxon>Portunoidea</taxon>
        <taxon>Portunidae</taxon>
        <taxon>Portuninae</taxon>
        <taxon>Scylla</taxon>
    </lineage>
</organism>
<comment type="caution">
    <text evidence="2">The sequence shown here is derived from an EMBL/GenBank/DDBJ whole genome shotgun (WGS) entry which is preliminary data.</text>
</comment>
<evidence type="ECO:0000256" key="1">
    <source>
        <dbReference type="SAM" id="MobiDB-lite"/>
    </source>
</evidence>
<name>A0AAW0SKR7_SCYPA</name>
<feature type="region of interest" description="Disordered" evidence="1">
    <location>
        <begin position="125"/>
        <end position="177"/>
    </location>
</feature>
<feature type="compositionally biased region" description="Low complexity" evidence="1">
    <location>
        <begin position="157"/>
        <end position="166"/>
    </location>
</feature>
<sequence>MNATAATSVGLAPKKAVTFAPRYREATRNGGSEMRIKAQTSPPIPPPPPLYQVRPSLPHPSRQSICPTSDQVGSPCTSAPSPCPSLLLVRMRVRVRMEVCPTTPPPPETAAAAAGTVVVVRTGWEAGGSPGHPPARRLSRQQEGAAPASGRCTTLPGGVEAVRAGSRGAGGRGRHTHSEARAVLGAASHERTVADHHLLGGHGGPHRLAPRALAG</sequence>